<keyword evidence="6 11" id="KW-0418">Kinase</keyword>
<dbReference type="GO" id="GO:0016301">
    <property type="term" value="F:kinase activity"/>
    <property type="evidence" value="ECO:0007669"/>
    <property type="project" value="UniProtKB-KW"/>
</dbReference>
<dbReference type="SUPFAM" id="SSF47384">
    <property type="entry name" value="Homodimeric domain of signal transducing histidine kinase"/>
    <property type="match status" value="1"/>
</dbReference>
<evidence type="ECO:0000256" key="1">
    <source>
        <dbReference type="ARBA" id="ARBA00000085"/>
    </source>
</evidence>
<evidence type="ECO:0000256" key="7">
    <source>
        <dbReference type="ARBA" id="ARBA00022840"/>
    </source>
</evidence>
<evidence type="ECO:0000256" key="6">
    <source>
        <dbReference type="ARBA" id="ARBA00022777"/>
    </source>
</evidence>
<keyword evidence="9" id="KW-0812">Transmembrane</keyword>
<dbReference type="SMART" id="SM00387">
    <property type="entry name" value="HATPase_c"/>
    <property type="match status" value="1"/>
</dbReference>
<evidence type="ECO:0000256" key="9">
    <source>
        <dbReference type="SAM" id="Phobius"/>
    </source>
</evidence>
<dbReference type="Pfam" id="PF02518">
    <property type="entry name" value="HATPase_c"/>
    <property type="match status" value="1"/>
</dbReference>
<comment type="catalytic activity">
    <reaction evidence="1">
        <text>ATP + protein L-histidine = ADP + protein N-phospho-L-histidine.</text>
        <dbReference type="EC" id="2.7.13.3"/>
    </reaction>
</comment>
<proteinExistence type="predicted"/>
<evidence type="ECO:0000256" key="2">
    <source>
        <dbReference type="ARBA" id="ARBA00012438"/>
    </source>
</evidence>
<sequence length="420" mass="48232">MDYPEEIVLDLKAKKSLNIHKILNVYISLYLYLKTIDMSFSERTNTVRWIIISLCFLIISLILWNTYTFFQIFKNEERLKMNLFVNAQITIVNADENTDVELPLQIINNNTSIPAVVILYDKVVSSKNVPDEILNDKKKRDALLKTLKRENEPITFEYATGKYQTLYYGNSALLNKLKYYPIALLLIVFLCIALIYNFYKSTKMATQNKLWAGMAKETAHQIGTPLSSLIGWVEILKTEEIDHSITTEIEKDIERLQTITDRFSKIGSVPVLEVHDIVAETLNSYEYLQSRFSKQVAFSYKAPQEPVFSLINPILHSWTIENLVKNAIDAMKGKGSLDLQIEQDSQHVKINIKDSGTGIHKKQFKTIFEPGYTTKKRGWGLGLSLTKRIVEEYHDGKIKVLNSEIGKGTTFQISLNKKVQ</sequence>
<keyword evidence="5" id="KW-0547">Nucleotide-binding</keyword>
<organism evidence="11 12">
    <name type="scientific">Flavobacterium limi</name>
    <dbReference type="NCBI Taxonomy" id="2045105"/>
    <lineage>
        <taxon>Bacteria</taxon>
        <taxon>Pseudomonadati</taxon>
        <taxon>Bacteroidota</taxon>
        <taxon>Flavobacteriia</taxon>
        <taxon>Flavobacteriales</taxon>
        <taxon>Flavobacteriaceae</taxon>
        <taxon>Flavobacterium</taxon>
    </lineage>
</organism>
<keyword evidence="9" id="KW-0472">Membrane</keyword>
<dbReference type="Gene3D" id="1.10.287.130">
    <property type="match status" value="1"/>
</dbReference>
<feature type="domain" description="Histidine kinase" evidence="10">
    <location>
        <begin position="217"/>
        <end position="419"/>
    </location>
</feature>
<keyword evidence="7" id="KW-0067">ATP-binding</keyword>
<evidence type="ECO:0000256" key="8">
    <source>
        <dbReference type="ARBA" id="ARBA00023012"/>
    </source>
</evidence>
<dbReference type="InterPro" id="IPR036097">
    <property type="entry name" value="HisK_dim/P_sf"/>
</dbReference>
<feature type="transmembrane region" description="Helical" evidence="9">
    <location>
        <begin position="179"/>
        <end position="199"/>
    </location>
</feature>
<keyword evidence="4" id="KW-0808">Transferase</keyword>
<comment type="caution">
    <text evidence="11">The sequence shown here is derived from an EMBL/GenBank/DDBJ whole genome shotgun (WGS) entry which is preliminary data.</text>
</comment>
<gene>
    <name evidence="11" type="primary">porY</name>
    <name evidence="11" type="ORF">GCM10011518_04560</name>
</gene>
<dbReference type="InterPro" id="IPR004358">
    <property type="entry name" value="Sig_transdc_His_kin-like_C"/>
</dbReference>
<dbReference type="InterPro" id="IPR003594">
    <property type="entry name" value="HATPase_dom"/>
</dbReference>
<evidence type="ECO:0000259" key="10">
    <source>
        <dbReference type="PROSITE" id="PS50109"/>
    </source>
</evidence>
<dbReference type="PRINTS" id="PR00344">
    <property type="entry name" value="BCTRLSENSOR"/>
</dbReference>
<dbReference type="InterPro" id="IPR003661">
    <property type="entry name" value="HisK_dim/P_dom"/>
</dbReference>
<evidence type="ECO:0000256" key="5">
    <source>
        <dbReference type="ARBA" id="ARBA00022741"/>
    </source>
</evidence>
<dbReference type="Gene3D" id="3.30.565.10">
    <property type="entry name" value="Histidine kinase-like ATPase, C-terminal domain"/>
    <property type="match status" value="1"/>
</dbReference>
<accession>A0ABQ1TN14</accession>
<evidence type="ECO:0000256" key="4">
    <source>
        <dbReference type="ARBA" id="ARBA00022679"/>
    </source>
</evidence>
<dbReference type="EC" id="2.7.13.3" evidence="2"/>
<reference evidence="12" key="1">
    <citation type="journal article" date="2019" name="Int. J. Syst. Evol. Microbiol.">
        <title>The Global Catalogue of Microorganisms (GCM) 10K type strain sequencing project: providing services to taxonomists for standard genome sequencing and annotation.</title>
        <authorList>
            <consortium name="The Broad Institute Genomics Platform"/>
            <consortium name="The Broad Institute Genome Sequencing Center for Infectious Disease"/>
            <person name="Wu L."/>
            <person name="Ma J."/>
        </authorList>
    </citation>
    <scope>NUCLEOTIDE SEQUENCE [LARGE SCALE GENOMIC DNA]</scope>
    <source>
        <strain evidence="12">CGMCC 1.16060</strain>
    </source>
</reference>
<dbReference type="Pfam" id="PF00512">
    <property type="entry name" value="HisKA"/>
    <property type="match status" value="1"/>
</dbReference>
<evidence type="ECO:0000256" key="3">
    <source>
        <dbReference type="ARBA" id="ARBA00022553"/>
    </source>
</evidence>
<evidence type="ECO:0000313" key="11">
    <source>
        <dbReference type="EMBL" id="GGE98228.1"/>
    </source>
</evidence>
<keyword evidence="9" id="KW-1133">Transmembrane helix</keyword>
<dbReference type="EMBL" id="BMKP01000001">
    <property type="protein sequence ID" value="GGE98228.1"/>
    <property type="molecule type" value="Genomic_DNA"/>
</dbReference>
<feature type="transmembrane region" description="Helical" evidence="9">
    <location>
        <begin position="47"/>
        <end position="70"/>
    </location>
</feature>
<dbReference type="InterPro" id="IPR005467">
    <property type="entry name" value="His_kinase_dom"/>
</dbReference>
<keyword evidence="3" id="KW-0597">Phosphoprotein</keyword>
<dbReference type="SUPFAM" id="SSF55874">
    <property type="entry name" value="ATPase domain of HSP90 chaperone/DNA topoisomerase II/histidine kinase"/>
    <property type="match status" value="1"/>
</dbReference>
<name>A0ABQ1TN14_9FLAO</name>
<dbReference type="InterPro" id="IPR036890">
    <property type="entry name" value="HATPase_C_sf"/>
</dbReference>
<protein>
    <recommendedName>
        <fullName evidence="2">histidine kinase</fullName>
        <ecNumber evidence="2">2.7.13.3</ecNumber>
    </recommendedName>
</protein>
<keyword evidence="12" id="KW-1185">Reference proteome</keyword>
<dbReference type="PROSITE" id="PS50109">
    <property type="entry name" value="HIS_KIN"/>
    <property type="match status" value="1"/>
</dbReference>
<dbReference type="Proteomes" id="UP000655016">
    <property type="component" value="Unassembled WGS sequence"/>
</dbReference>
<dbReference type="PANTHER" id="PTHR43065:SF10">
    <property type="entry name" value="PEROXIDE STRESS-ACTIVATED HISTIDINE KINASE MAK3"/>
    <property type="match status" value="1"/>
</dbReference>
<evidence type="ECO:0000313" key="12">
    <source>
        <dbReference type="Proteomes" id="UP000655016"/>
    </source>
</evidence>
<keyword evidence="8" id="KW-0902">Two-component regulatory system</keyword>
<dbReference type="CDD" id="cd00082">
    <property type="entry name" value="HisKA"/>
    <property type="match status" value="1"/>
</dbReference>
<dbReference type="PANTHER" id="PTHR43065">
    <property type="entry name" value="SENSOR HISTIDINE KINASE"/>
    <property type="match status" value="1"/>
</dbReference>